<name>A0A9D1JZR0_9FIRM</name>
<sequence>MLPNWNPWHGCRKKSEGCQNCYMYYLDAQRGLDGSDIRRVKAGFDLPVKRRRDGSFLIAPGSRLFVCMTSDFFLEEADSWRPEAWSIIRERPDVLFTLTTKRPERVQNCLPDNWGEGWPNVYLNVTAENQRRADERLPILTSLPFRWRGVFATPLLEEIHMEKHLQTGKIHAVSAGGENYTGARVCDFAWVESLFCQCRDAGVNFDFWDTGALFRKDGRLYRVPHALRREQARKAGLSFRGKPLEFIPPEFTEQLRLLDP</sequence>
<dbReference type="Pfam" id="PF07505">
    <property type="entry name" value="DUF5131"/>
    <property type="match status" value="1"/>
</dbReference>
<evidence type="ECO:0000313" key="2">
    <source>
        <dbReference type="Proteomes" id="UP000824002"/>
    </source>
</evidence>
<gene>
    <name evidence="1" type="ORF">IAB51_08760</name>
</gene>
<dbReference type="InterPro" id="IPR011101">
    <property type="entry name" value="DUF5131"/>
</dbReference>
<protein>
    <submittedName>
        <fullName evidence="1">DUF5131 family protein</fullName>
    </submittedName>
</protein>
<evidence type="ECO:0000313" key="1">
    <source>
        <dbReference type="EMBL" id="HIS76884.1"/>
    </source>
</evidence>
<accession>A0A9D1JZR0</accession>
<reference evidence="1" key="1">
    <citation type="submission" date="2020-10" db="EMBL/GenBank/DDBJ databases">
        <authorList>
            <person name="Gilroy R."/>
        </authorList>
    </citation>
    <scope>NUCLEOTIDE SEQUENCE</scope>
    <source>
        <strain evidence="1">CHK199-13235</strain>
    </source>
</reference>
<dbReference type="EMBL" id="DVJP01000056">
    <property type="protein sequence ID" value="HIS76884.1"/>
    <property type="molecule type" value="Genomic_DNA"/>
</dbReference>
<dbReference type="AlphaFoldDB" id="A0A9D1JZR0"/>
<comment type="caution">
    <text evidence="1">The sequence shown here is derived from an EMBL/GenBank/DDBJ whole genome shotgun (WGS) entry which is preliminary data.</text>
</comment>
<reference evidence="1" key="2">
    <citation type="journal article" date="2021" name="PeerJ">
        <title>Extensive microbial diversity within the chicken gut microbiome revealed by metagenomics and culture.</title>
        <authorList>
            <person name="Gilroy R."/>
            <person name="Ravi A."/>
            <person name="Getino M."/>
            <person name="Pursley I."/>
            <person name="Horton D.L."/>
            <person name="Alikhan N.F."/>
            <person name="Baker D."/>
            <person name="Gharbi K."/>
            <person name="Hall N."/>
            <person name="Watson M."/>
            <person name="Adriaenssens E.M."/>
            <person name="Foster-Nyarko E."/>
            <person name="Jarju S."/>
            <person name="Secka A."/>
            <person name="Antonio M."/>
            <person name="Oren A."/>
            <person name="Chaudhuri R.R."/>
            <person name="La Ragione R."/>
            <person name="Hildebrand F."/>
            <person name="Pallen M.J."/>
        </authorList>
    </citation>
    <scope>NUCLEOTIDE SEQUENCE</scope>
    <source>
        <strain evidence="1">CHK199-13235</strain>
    </source>
</reference>
<organism evidence="1 2">
    <name type="scientific">Candidatus Merdivicinus excrementipullorum</name>
    <dbReference type="NCBI Taxonomy" id="2840867"/>
    <lineage>
        <taxon>Bacteria</taxon>
        <taxon>Bacillati</taxon>
        <taxon>Bacillota</taxon>
        <taxon>Clostridia</taxon>
        <taxon>Eubacteriales</taxon>
        <taxon>Oscillospiraceae</taxon>
        <taxon>Oscillospiraceae incertae sedis</taxon>
        <taxon>Candidatus Merdivicinus</taxon>
    </lineage>
</organism>
<dbReference type="Proteomes" id="UP000824002">
    <property type="component" value="Unassembled WGS sequence"/>
</dbReference>
<proteinExistence type="predicted"/>